<accession>A0ABW1YGU3</accession>
<keyword evidence="9" id="KW-1185">Reference proteome</keyword>
<organism evidence="8 9">
    <name type="scientific">Microbulbifer taiwanensis</name>
    <dbReference type="NCBI Taxonomy" id="986746"/>
    <lineage>
        <taxon>Bacteria</taxon>
        <taxon>Pseudomonadati</taxon>
        <taxon>Pseudomonadota</taxon>
        <taxon>Gammaproteobacteria</taxon>
        <taxon>Cellvibrionales</taxon>
        <taxon>Microbulbiferaceae</taxon>
        <taxon>Microbulbifer</taxon>
    </lineage>
</organism>
<reference evidence="9" key="1">
    <citation type="journal article" date="2019" name="Int. J. Syst. Evol. Microbiol.">
        <title>The Global Catalogue of Microorganisms (GCM) 10K type strain sequencing project: providing services to taxonomists for standard genome sequencing and annotation.</title>
        <authorList>
            <consortium name="The Broad Institute Genomics Platform"/>
            <consortium name="The Broad Institute Genome Sequencing Center for Infectious Disease"/>
            <person name="Wu L."/>
            <person name="Ma J."/>
        </authorList>
    </citation>
    <scope>NUCLEOTIDE SEQUENCE [LARGE SCALE GENOMIC DNA]</scope>
    <source>
        <strain evidence="9">CGMCC 1.13718</strain>
    </source>
</reference>
<protein>
    <submittedName>
        <fullName evidence="8">2OG-Fe(II) oxygenase</fullName>
    </submittedName>
</protein>
<dbReference type="PANTHER" id="PTHR10869:SF246">
    <property type="entry name" value="TRANSMEMBRANE PROLYL 4-HYDROXYLASE"/>
    <property type="match status" value="1"/>
</dbReference>
<keyword evidence="5" id="KW-0560">Oxidoreductase</keyword>
<keyword evidence="2" id="KW-0479">Metal-binding</keyword>
<dbReference type="Proteomes" id="UP001596425">
    <property type="component" value="Unassembled WGS sequence"/>
</dbReference>
<dbReference type="InterPro" id="IPR044862">
    <property type="entry name" value="Pro_4_hyd_alph_FE2OG_OXY"/>
</dbReference>
<dbReference type="SMART" id="SM00702">
    <property type="entry name" value="P4Hc"/>
    <property type="match status" value="1"/>
</dbReference>
<dbReference type="RefSeq" id="WP_193194355.1">
    <property type="nucleotide sequence ID" value="NZ_JACZFR010000059.1"/>
</dbReference>
<dbReference type="InterPro" id="IPR006620">
    <property type="entry name" value="Pro_4_hyd_alph"/>
</dbReference>
<comment type="caution">
    <text evidence="8">The sequence shown here is derived from an EMBL/GenBank/DDBJ whole genome shotgun (WGS) entry which is preliminary data.</text>
</comment>
<evidence type="ECO:0000256" key="2">
    <source>
        <dbReference type="ARBA" id="ARBA00022723"/>
    </source>
</evidence>
<dbReference type="InterPro" id="IPR005123">
    <property type="entry name" value="Oxoglu/Fe-dep_dioxygenase_dom"/>
</dbReference>
<proteinExistence type="predicted"/>
<evidence type="ECO:0000313" key="9">
    <source>
        <dbReference type="Proteomes" id="UP001596425"/>
    </source>
</evidence>
<evidence type="ECO:0000256" key="1">
    <source>
        <dbReference type="ARBA" id="ARBA00001961"/>
    </source>
</evidence>
<comment type="cofactor">
    <cofactor evidence="1">
        <name>L-ascorbate</name>
        <dbReference type="ChEBI" id="CHEBI:38290"/>
    </cofactor>
</comment>
<evidence type="ECO:0000259" key="7">
    <source>
        <dbReference type="PROSITE" id="PS51471"/>
    </source>
</evidence>
<gene>
    <name evidence="8" type="ORF">ACFQBM_01765</name>
</gene>
<keyword evidence="6" id="KW-0408">Iron</keyword>
<evidence type="ECO:0000256" key="5">
    <source>
        <dbReference type="ARBA" id="ARBA00023002"/>
    </source>
</evidence>
<evidence type="ECO:0000256" key="6">
    <source>
        <dbReference type="ARBA" id="ARBA00023004"/>
    </source>
</evidence>
<dbReference type="Pfam" id="PF13640">
    <property type="entry name" value="2OG-FeII_Oxy_3"/>
    <property type="match status" value="1"/>
</dbReference>
<evidence type="ECO:0000313" key="8">
    <source>
        <dbReference type="EMBL" id="MFC6631986.1"/>
    </source>
</evidence>
<sequence length="279" mass="31153">MEFEQLEPDLQEWIRDAVRRGLQAQAIVDTLLSAGYPQRVSDAVDQYFLGRQGESRAAPPLRCSLSRWQASTLSTSDREVQILLQLRKPRVALFGNLLSERECDELIALSRPRIKPSRVVNRDSGSRDIHPQRTSSGAYFRCGATSLIQRIERRISDLLSVPVSRGEGLQVLNYLPGAEYKPHYDYFDPDSPGFEKVLKKGGQRFATLIIYLNDVQAGGSTTFPEVGLDILPRKGHGLFFSYCDAAGNLDELTLHGGSPVVAGEKWIATKWLRLGDYTG</sequence>
<evidence type="ECO:0000256" key="3">
    <source>
        <dbReference type="ARBA" id="ARBA00022896"/>
    </source>
</evidence>
<evidence type="ECO:0000256" key="4">
    <source>
        <dbReference type="ARBA" id="ARBA00022964"/>
    </source>
</evidence>
<dbReference type="InterPro" id="IPR045054">
    <property type="entry name" value="P4HA-like"/>
</dbReference>
<dbReference type="PANTHER" id="PTHR10869">
    <property type="entry name" value="PROLYL 4-HYDROXYLASE ALPHA SUBUNIT"/>
    <property type="match status" value="1"/>
</dbReference>
<name>A0ABW1YGU3_9GAMM</name>
<keyword evidence="4" id="KW-0223">Dioxygenase</keyword>
<keyword evidence="3" id="KW-0847">Vitamin C</keyword>
<dbReference type="Gene3D" id="2.60.120.620">
    <property type="entry name" value="q2cbj1_9rhob like domain"/>
    <property type="match status" value="1"/>
</dbReference>
<feature type="domain" description="Fe2OG dioxygenase" evidence="7">
    <location>
        <begin position="165"/>
        <end position="274"/>
    </location>
</feature>
<dbReference type="PROSITE" id="PS51471">
    <property type="entry name" value="FE2OG_OXY"/>
    <property type="match status" value="1"/>
</dbReference>
<dbReference type="EMBL" id="JBHSVR010000001">
    <property type="protein sequence ID" value="MFC6631986.1"/>
    <property type="molecule type" value="Genomic_DNA"/>
</dbReference>